<sequence>MRDAAIFIGLDTSNYTTSFCAVSASGDIVFEKRLLLDVPNGARGLRQSEALFQHVQRLPSFFLACSEHLEGKWIAGIACSDAPRRIAGSYMPVFLAGRLGAEALALGAGVECLKTSHQSGHLAAGVKTVGWMRDGGVQPFLAIHASGGTTDLLHVSFDGSDFCVETLGSSLDLHVGQFVDRIGVSLGLPFPAGAKLEVLAQAHPDDLPLLELPSVVKQGSPSFSGPLAALERARNANVTDAQLAASVFRVIANTFEKMIRFAVEKTGTRRVLLVGGVASNQRIKNRLQKRFFVQNSGHGAIDLQLCDPFYASDNAYGVALLAAWQNPL</sequence>
<dbReference type="InterPro" id="IPR000905">
    <property type="entry name" value="Gcp-like_dom"/>
</dbReference>
<comment type="caution">
    <text evidence="2">The sequence shown here is derived from an EMBL/GenBank/DDBJ whole genome shotgun (WGS) entry which is preliminary data.</text>
</comment>
<dbReference type="SUPFAM" id="SSF53067">
    <property type="entry name" value="Actin-like ATPase domain"/>
    <property type="match status" value="1"/>
</dbReference>
<organism evidence="2 3">
    <name type="scientific">Ferroacidibacillus organovorans</name>
    <dbReference type="NCBI Taxonomy" id="1765683"/>
    <lineage>
        <taxon>Bacteria</taxon>
        <taxon>Bacillati</taxon>
        <taxon>Bacillota</taxon>
        <taxon>Bacilli</taxon>
        <taxon>Bacillales</taxon>
        <taxon>Alicyclobacillaceae</taxon>
        <taxon>Ferroacidibacillus</taxon>
    </lineage>
</organism>
<evidence type="ECO:0000259" key="1">
    <source>
        <dbReference type="Pfam" id="PF00814"/>
    </source>
</evidence>
<dbReference type="PANTHER" id="PTHR11735:SF11">
    <property type="entry name" value="TRNA THREONYLCARBAMOYLADENOSINE BIOSYNTHESIS PROTEIN TSAB"/>
    <property type="match status" value="1"/>
</dbReference>
<dbReference type="EMBL" id="LSUQ01000012">
    <property type="protein sequence ID" value="OAG94291.1"/>
    <property type="molecule type" value="Genomic_DNA"/>
</dbReference>
<name>A0A853KCY4_9BACL</name>
<accession>A0A853KCY4</accession>
<dbReference type="AlphaFoldDB" id="A0A853KCY4"/>
<dbReference type="InterPro" id="IPR043129">
    <property type="entry name" value="ATPase_NBD"/>
</dbReference>
<gene>
    <name evidence="2" type="ORF">AYW79_06050</name>
</gene>
<evidence type="ECO:0000313" key="3">
    <source>
        <dbReference type="Proteomes" id="UP000077421"/>
    </source>
</evidence>
<dbReference type="OrthoDB" id="1675500at2"/>
<proteinExistence type="predicted"/>
<evidence type="ECO:0000313" key="2">
    <source>
        <dbReference type="EMBL" id="OAG94291.1"/>
    </source>
</evidence>
<dbReference type="Proteomes" id="UP000077421">
    <property type="component" value="Unassembled WGS sequence"/>
</dbReference>
<dbReference type="RefSeq" id="WP_067563183.1">
    <property type="nucleotide sequence ID" value="NZ_LSUQ01000012.1"/>
</dbReference>
<reference evidence="2 3" key="1">
    <citation type="submission" date="2016-02" db="EMBL/GenBank/DDBJ databases">
        <title>Draft genome sequence of Acidibacillus ferrooxidans SLC66.</title>
        <authorList>
            <person name="Oliveira G."/>
            <person name="Nancucheo I."/>
            <person name="Dall'Agnol H."/>
            <person name="Johnson B."/>
            <person name="Oliveira R."/>
            <person name="Nunes G.L."/>
            <person name="Tzotzos G."/>
            <person name="Orellana S.C."/>
            <person name="Salim A.C."/>
            <person name="Araujo F.M."/>
        </authorList>
    </citation>
    <scope>NUCLEOTIDE SEQUENCE [LARGE SCALE GENOMIC DNA]</scope>
    <source>
        <strain evidence="2 3">SLC66</strain>
    </source>
</reference>
<feature type="domain" description="Gcp-like" evidence="1">
    <location>
        <begin position="54"/>
        <end position="290"/>
    </location>
</feature>
<dbReference type="Pfam" id="PF00814">
    <property type="entry name" value="TsaD"/>
    <property type="match status" value="1"/>
</dbReference>
<dbReference type="GO" id="GO:0005829">
    <property type="term" value="C:cytosol"/>
    <property type="evidence" value="ECO:0007669"/>
    <property type="project" value="TreeGrafter"/>
</dbReference>
<protein>
    <recommendedName>
        <fullName evidence="1">Gcp-like domain-containing protein</fullName>
    </recommendedName>
</protein>
<dbReference type="PANTHER" id="PTHR11735">
    <property type="entry name" value="TRNA N6-ADENOSINE THREONYLCARBAMOYLTRANSFERASE"/>
    <property type="match status" value="1"/>
</dbReference>
<dbReference type="Gene3D" id="3.30.420.40">
    <property type="match status" value="2"/>
</dbReference>